<evidence type="ECO:0000259" key="8">
    <source>
        <dbReference type="Pfam" id="PF02771"/>
    </source>
</evidence>
<dbReference type="Pfam" id="PF02770">
    <property type="entry name" value="Acyl-CoA_dh_M"/>
    <property type="match status" value="1"/>
</dbReference>
<dbReference type="EMBL" id="JBIENY010000553">
    <property type="protein sequence ID" value="MFG6301678.1"/>
    <property type="molecule type" value="Genomic_DNA"/>
</dbReference>
<evidence type="ECO:0000313" key="9">
    <source>
        <dbReference type="EMBL" id="MFG6301678.1"/>
    </source>
</evidence>
<feature type="domain" description="Acyl-CoA dehydrogenase/oxidase C-terminal" evidence="6">
    <location>
        <begin position="236"/>
        <end position="384"/>
    </location>
</feature>
<dbReference type="InterPro" id="IPR006091">
    <property type="entry name" value="Acyl-CoA_Oxase/DH_mid-dom"/>
</dbReference>
<dbReference type="PROSITE" id="PS00072">
    <property type="entry name" value="ACYL_COA_DH_1"/>
    <property type="match status" value="1"/>
</dbReference>
<evidence type="ECO:0000259" key="7">
    <source>
        <dbReference type="Pfam" id="PF02770"/>
    </source>
</evidence>
<keyword evidence="4 5" id="KW-0274">FAD</keyword>
<name>A0ABW7EGD9_STRRO</name>
<evidence type="ECO:0000256" key="3">
    <source>
        <dbReference type="ARBA" id="ARBA00022630"/>
    </source>
</evidence>
<dbReference type="InterPro" id="IPR009075">
    <property type="entry name" value="AcylCo_DH/oxidase_C"/>
</dbReference>
<dbReference type="InterPro" id="IPR009100">
    <property type="entry name" value="AcylCoA_DH/oxidase_NM_dom_sf"/>
</dbReference>
<dbReference type="Gene3D" id="2.40.110.10">
    <property type="entry name" value="Butyryl-CoA Dehydrogenase, subunit A, domain 2"/>
    <property type="match status" value="1"/>
</dbReference>
<organism evidence="9 10">
    <name type="scientific">Streptomyces rochei</name>
    <name type="common">Streptomyces parvullus</name>
    <dbReference type="NCBI Taxonomy" id="1928"/>
    <lineage>
        <taxon>Bacteria</taxon>
        <taxon>Bacillati</taxon>
        <taxon>Actinomycetota</taxon>
        <taxon>Actinomycetes</taxon>
        <taxon>Kitasatosporales</taxon>
        <taxon>Streptomycetaceae</taxon>
        <taxon>Streptomyces</taxon>
        <taxon>Streptomyces rochei group</taxon>
    </lineage>
</organism>
<feature type="domain" description="Acyl-CoA oxidase/dehydrogenase middle" evidence="7">
    <location>
        <begin position="130"/>
        <end position="224"/>
    </location>
</feature>
<dbReference type="Proteomes" id="UP001605990">
    <property type="component" value="Unassembled WGS sequence"/>
</dbReference>
<sequence>MPDRAPQPVDRQLPTDEARDLISLVREIAQREIAPRAAEEEDAGTFPREVFALLSDSGLLGLPYDAEHGGGEQPYEVYLQVLEELAAARLTVGLGVSVHTLASYALAAYGTKEQQAEHLPAMLGGGLLGAYCLSEPSSGSDAASLRTKAVREGGEWVLSGTKAWITHGGIADFYTVMARTGEDGPRGITAFLVPGDAEGLSAAVPEKKMGLKGSPTAQVHFDGVRVPDARRIGEEGQGFAIALSALDSGRLGIAACAIGVAQAALDTAVAYAAERRQFGKPIVDFQGLRFMLADMATQIEAGRALCLSAARLRDAGLPFAKQAAMAKLHCTDTAMRVTTDAVQILGGYGYTADFPAERYMREAKVLQIVEGTNQIQRMVIARHLAGPEER</sequence>
<comment type="caution">
    <text evidence="9">The sequence shown here is derived from an EMBL/GenBank/DDBJ whole genome shotgun (WGS) entry which is preliminary data.</text>
</comment>
<dbReference type="InterPro" id="IPR037069">
    <property type="entry name" value="AcylCoA_DH/ox_N_sf"/>
</dbReference>
<dbReference type="Gene3D" id="1.10.540.10">
    <property type="entry name" value="Acyl-CoA dehydrogenase/oxidase, N-terminal domain"/>
    <property type="match status" value="1"/>
</dbReference>
<dbReference type="RefSeq" id="WP_046248697.1">
    <property type="nucleotide sequence ID" value="NZ_JAAGMZ010000011.1"/>
</dbReference>
<evidence type="ECO:0000256" key="1">
    <source>
        <dbReference type="ARBA" id="ARBA00001974"/>
    </source>
</evidence>
<evidence type="ECO:0000256" key="5">
    <source>
        <dbReference type="RuleBase" id="RU362125"/>
    </source>
</evidence>
<dbReference type="SUPFAM" id="SSF47203">
    <property type="entry name" value="Acyl-CoA dehydrogenase C-terminal domain-like"/>
    <property type="match status" value="1"/>
</dbReference>
<dbReference type="Gene3D" id="1.20.140.10">
    <property type="entry name" value="Butyryl-CoA Dehydrogenase, subunit A, domain 3"/>
    <property type="match status" value="1"/>
</dbReference>
<dbReference type="PANTHER" id="PTHR43884">
    <property type="entry name" value="ACYL-COA DEHYDROGENASE"/>
    <property type="match status" value="1"/>
</dbReference>
<dbReference type="InterPro" id="IPR013786">
    <property type="entry name" value="AcylCoA_DH/ox_N"/>
</dbReference>
<reference evidence="9 10" key="1">
    <citation type="submission" date="2024-10" db="EMBL/GenBank/DDBJ databases">
        <title>Draft genome assembly of a novel steroid transforming actinomycete isolated from African clawed frog Xenopus laevis.</title>
        <authorList>
            <person name="Bragin E."/>
            <person name="Kollerov V."/>
            <person name="Donova M.V."/>
        </authorList>
    </citation>
    <scope>NUCLEOTIDE SEQUENCE [LARGE SCALE GENOMIC DNA]</scope>
    <source>
        <strain evidence="9 10">MTOC-St3</strain>
    </source>
</reference>
<evidence type="ECO:0000313" key="10">
    <source>
        <dbReference type="Proteomes" id="UP001605990"/>
    </source>
</evidence>
<dbReference type="PANTHER" id="PTHR43884:SF12">
    <property type="entry name" value="ISOVALERYL-COA DEHYDROGENASE, MITOCHONDRIAL-RELATED"/>
    <property type="match status" value="1"/>
</dbReference>
<keyword evidence="5" id="KW-0560">Oxidoreductase</keyword>
<proteinExistence type="inferred from homology"/>
<evidence type="ECO:0000256" key="2">
    <source>
        <dbReference type="ARBA" id="ARBA00009347"/>
    </source>
</evidence>
<dbReference type="Pfam" id="PF02771">
    <property type="entry name" value="Acyl-CoA_dh_N"/>
    <property type="match status" value="1"/>
</dbReference>
<dbReference type="SUPFAM" id="SSF56645">
    <property type="entry name" value="Acyl-CoA dehydrogenase NM domain-like"/>
    <property type="match status" value="1"/>
</dbReference>
<dbReference type="PROSITE" id="PS00073">
    <property type="entry name" value="ACYL_COA_DH_2"/>
    <property type="match status" value="1"/>
</dbReference>
<comment type="cofactor">
    <cofactor evidence="1 5">
        <name>FAD</name>
        <dbReference type="ChEBI" id="CHEBI:57692"/>
    </cofactor>
</comment>
<dbReference type="InterPro" id="IPR046373">
    <property type="entry name" value="Acyl-CoA_Oxase/DH_mid-dom_sf"/>
</dbReference>
<evidence type="ECO:0000259" key="6">
    <source>
        <dbReference type="Pfam" id="PF00441"/>
    </source>
</evidence>
<dbReference type="InterPro" id="IPR036250">
    <property type="entry name" value="AcylCo_DH-like_C"/>
</dbReference>
<dbReference type="PIRSF" id="PIRSF016578">
    <property type="entry name" value="HsaA"/>
    <property type="match status" value="1"/>
</dbReference>
<protein>
    <submittedName>
        <fullName evidence="9">Acyl-CoA dehydrogenase family protein</fullName>
    </submittedName>
</protein>
<feature type="domain" description="Acyl-CoA dehydrogenase/oxidase N-terminal" evidence="8">
    <location>
        <begin position="15"/>
        <end position="125"/>
    </location>
</feature>
<comment type="similarity">
    <text evidence="2 5">Belongs to the acyl-CoA dehydrogenase family.</text>
</comment>
<accession>A0ABW7EGD9</accession>
<dbReference type="Pfam" id="PF00441">
    <property type="entry name" value="Acyl-CoA_dh_1"/>
    <property type="match status" value="1"/>
</dbReference>
<dbReference type="InterPro" id="IPR006089">
    <property type="entry name" value="Acyl-CoA_DH_CS"/>
</dbReference>
<keyword evidence="10" id="KW-1185">Reference proteome</keyword>
<evidence type="ECO:0000256" key="4">
    <source>
        <dbReference type="ARBA" id="ARBA00022827"/>
    </source>
</evidence>
<gene>
    <name evidence="9" type="ORF">ACGU38_40765</name>
</gene>
<keyword evidence="3 5" id="KW-0285">Flavoprotein</keyword>